<evidence type="ECO:0000256" key="1">
    <source>
        <dbReference type="SAM" id="MobiDB-lite"/>
    </source>
</evidence>
<gene>
    <name evidence="2" type="ORF">Atai01_08710</name>
</gene>
<organism evidence="2 3">
    <name type="scientific">Amycolatopsis taiwanensis</name>
    <dbReference type="NCBI Taxonomy" id="342230"/>
    <lineage>
        <taxon>Bacteria</taxon>
        <taxon>Bacillati</taxon>
        <taxon>Actinomycetota</taxon>
        <taxon>Actinomycetes</taxon>
        <taxon>Pseudonocardiales</taxon>
        <taxon>Pseudonocardiaceae</taxon>
        <taxon>Amycolatopsis</taxon>
    </lineage>
</organism>
<evidence type="ECO:0000313" key="2">
    <source>
        <dbReference type="EMBL" id="GLY64252.1"/>
    </source>
</evidence>
<evidence type="ECO:0000313" key="3">
    <source>
        <dbReference type="Proteomes" id="UP001165136"/>
    </source>
</evidence>
<reference evidence="2" key="1">
    <citation type="submission" date="2023-03" db="EMBL/GenBank/DDBJ databases">
        <title>Amycolatopsis taiwanensis NBRC 103393.</title>
        <authorList>
            <person name="Ichikawa N."/>
            <person name="Sato H."/>
            <person name="Tonouchi N."/>
        </authorList>
    </citation>
    <scope>NUCLEOTIDE SEQUENCE</scope>
    <source>
        <strain evidence="2">NBRC 103393</strain>
    </source>
</reference>
<dbReference type="AlphaFoldDB" id="A0A9W6VE90"/>
<proteinExistence type="predicted"/>
<feature type="compositionally biased region" description="Polar residues" evidence="1">
    <location>
        <begin position="81"/>
        <end position="94"/>
    </location>
</feature>
<keyword evidence="3" id="KW-1185">Reference proteome</keyword>
<feature type="compositionally biased region" description="Basic and acidic residues" evidence="1">
    <location>
        <begin position="57"/>
        <end position="74"/>
    </location>
</feature>
<name>A0A9W6VE90_9PSEU</name>
<protein>
    <submittedName>
        <fullName evidence="2">Uncharacterized protein</fullName>
    </submittedName>
</protein>
<feature type="region of interest" description="Disordered" evidence="1">
    <location>
        <begin position="56"/>
        <end position="94"/>
    </location>
</feature>
<accession>A0A9W6VE90</accession>
<sequence>MHAGLLGGVLASSAWASWGTNIVLVLIAVKVIAVGRQVVLGGTGLRHGGLFHWNKSKHAEAASHAGHHEHDSRSRGRRQSVGITTTGRRQVSVG</sequence>
<dbReference type="Proteomes" id="UP001165136">
    <property type="component" value="Unassembled WGS sequence"/>
</dbReference>
<dbReference type="EMBL" id="BSTI01000002">
    <property type="protein sequence ID" value="GLY64252.1"/>
    <property type="molecule type" value="Genomic_DNA"/>
</dbReference>
<comment type="caution">
    <text evidence="2">The sequence shown here is derived from an EMBL/GenBank/DDBJ whole genome shotgun (WGS) entry which is preliminary data.</text>
</comment>